<proteinExistence type="predicted"/>
<dbReference type="AlphaFoldDB" id="A0A547PPQ2"/>
<keyword evidence="2" id="KW-1185">Reference proteome</keyword>
<name>A0A547PPQ2_9RHOB</name>
<organism evidence="1 2">
    <name type="scientific">Palleronia caenipelagi</name>
    <dbReference type="NCBI Taxonomy" id="2489174"/>
    <lineage>
        <taxon>Bacteria</taxon>
        <taxon>Pseudomonadati</taxon>
        <taxon>Pseudomonadota</taxon>
        <taxon>Alphaproteobacteria</taxon>
        <taxon>Rhodobacterales</taxon>
        <taxon>Roseobacteraceae</taxon>
        <taxon>Palleronia</taxon>
    </lineage>
</organism>
<comment type="caution">
    <text evidence="1">The sequence shown here is derived from an EMBL/GenBank/DDBJ whole genome shotgun (WGS) entry which is preliminary data.</text>
</comment>
<reference evidence="1 2" key="1">
    <citation type="submission" date="2019-06" db="EMBL/GenBank/DDBJ databases">
        <title>Paenimaribius caenipelagi gen. nov., sp. nov., isolated from a tidal flat.</title>
        <authorList>
            <person name="Yoon J.-H."/>
        </authorList>
    </citation>
    <scope>NUCLEOTIDE SEQUENCE [LARGE SCALE GENOMIC DNA]</scope>
    <source>
        <strain evidence="1 2">JBTF-M29</strain>
    </source>
</reference>
<evidence type="ECO:0000313" key="2">
    <source>
        <dbReference type="Proteomes" id="UP000318590"/>
    </source>
</evidence>
<evidence type="ECO:0000313" key="1">
    <source>
        <dbReference type="EMBL" id="TRD16128.1"/>
    </source>
</evidence>
<protein>
    <recommendedName>
        <fullName evidence="3">Amino acid ABC transporter substrate-binding protein</fullName>
    </recommendedName>
</protein>
<dbReference type="Gene3D" id="3.40.190.10">
    <property type="entry name" value="Periplasmic binding protein-like II"/>
    <property type="match status" value="2"/>
</dbReference>
<accession>A0A547PPQ2</accession>
<gene>
    <name evidence="1" type="ORF">FEV53_14690</name>
</gene>
<evidence type="ECO:0008006" key="3">
    <source>
        <dbReference type="Google" id="ProtNLM"/>
    </source>
</evidence>
<dbReference type="Proteomes" id="UP000318590">
    <property type="component" value="Unassembled WGS sequence"/>
</dbReference>
<sequence length="231" mass="26807">MAEIKEIRWATPEWVDFTDKDGSGLYSQIVEYVAMDAGIKVIREDVPWERALDMVRNSQADMTGGEPPSDLYYQSKTPIVKNVESVLVRRGLVTDWHGVDTLKELRGVSYLGYDVFIDGENLINLVSLMGVQDREAAITMVFQGRADYFIDNNGQMMEVYERLQGTFDPEEFQIFTLTESLLYMCFPKTERGREIRDLFDRGMKKMYDERREELRAMYRSIGAGFPDHQFD</sequence>
<dbReference type="EMBL" id="VFSV01000031">
    <property type="protein sequence ID" value="TRD16128.1"/>
    <property type="molecule type" value="Genomic_DNA"/>
</dbReference>
<dbReference type="SUPFAM" id="SSF53850">
    <property type="entry name" value="Periplasmic binding protein-like II"/>
    <property type="match status" value="1"/>
</dbReference>